<dbReference type="PANTHER" id="PTHR21180:SF32">
    <property type="entry name" value="ENDONUCLEASE_EXONUCLEASE_PHOSPHATASE FAMILY DOMAIN-CONTAINING PROTEIN 1"/>
    <property type="match status" value="1"/>
</dbReference>
<keyword evidence="1" id="KW-0732">Signal</keyword>
<dbReference type="PROSITE" id="PS51257">
    <property type="entry name" value="PROKAR_LIPOPROTEIN"/>
    <property type="match status" value="1"/>
</dbReference>
<dbReference type="PANTHER" id="PTHR21180">
    <property type="entry name" value="ENDONUCLEASE/EXONUCLEASE/PHOSPHATASE FAMILY DOMAIN-CONTAINING PROTEIN 1"/>
    <property type="match status" value="1"/>
</dbReference>
<dbReference type="Proteomes" id="UP000182321">
    <property type="component" value="Unassembled WGS sequence"/>
</dbReference>
<keyword evidence="4" id="KW-1185">Reference proteome</keyword>
<dbReference type="Gene3D" id="3.10.560.10">
    <property type="entry name" value="Outer membrane lipoprotein wza domain like"/>
    <property type="match status" value="1"/>
</dbReference>
<accession>A0A1H7I9C9</accession>
<evidence type="ECO:0000313" key="4">
    <source>
        <dbReference type="Proteomes" id="UP000182321"/>
    </source>
</evidence>
<dbReference type="AlphaFoldDB" id="A0A1H7I9C9"/>
<dbReference type="GO" id="GO:0015627">
    <property type="term" value="C:type II protein secretion system complex"/>
    <property type="evidence" value="ECO:0007669"/>
    <property type="project" value="TreeGrafter"/>
</dbReference>
<dbReference type="NCBIfam" id="TIGR00426">
    <property type="entry name" value="competence protein ComEA helix-hairpin-helix repeat region"/>
    <property type="match status" value="1"/>
</dbReference>
<dbReference type="EMBL" id="FNZX01000007">
    <property type="protein sequence ID" value="SEK58452.1"/>
    <property type="molecule type" value="Genomic_DNA"/>
</dbReference>
<dbReference type="InterPro" id="IPR051675">
    <property type="entry name" value="Endo/Exo/Phosphatase_dom_1"/>
</dbReference>
<feature type="signal peptide" evidence="1">
    <location>
        <begin position="1"/>
        <end position="21"/>
    </location>
</feature>
<feature type="domain" description="Soluble ligand binding" evidence="2">
    <location>
        <begin position="53"/>
        <end position="104"/>
    </location>
</feature>
<dbReference type="GO" id="GO:0015628">
    <property type="term" value="P:protein secretion by the type II secretion system"/>
    <property type="evidence" value="ECO:0007669"/>
    <property type="project" value="TreeGrafter"/>
</dbReference>
<feature type="chain" id="PRO_5010187311" evidence="1">
    <location>
        <begin position="22"/>
        <end position="190"/>
    </location>
</feature>
<reference evidence="4" key="1">
    <citation type="submission" date="2016-10" db="EMBL/GenBank/DDBJ databases">
        <authorList>
            <person name="Varghese N."/>
        </authorList>
    </citation>
    <scope>NUCLEOTIDE SEQUENCE [LARGE SCALE GENOMIC DNA]</scope>
    <source>
        <strain evidence="4">ACV-9</strain>
    </source>
</reference>
<dbReference type="InterPro" id="IPR010994">
    <property type="entry name" value="RuvA_2-like"/>
</dbReference>
<dbReference type="Pfam" id="PF10531">
    <property type="entry name" value="SLBB"/>
    <property type="match status" value="1"/>
</dbReference>
<protein>
    <submittedName>
        <fullName evidence="3">Competence protein ComEA</fullName>
    </submittedName>
</protein>
<proteinExistence type="predicted"/>
<dbReference type="InterPro" id="IPR004509">
    <property type="entry name" value="Competence_ComEA_HhH"/>
</dbReference>
<name>A0A1H7I9C9_9FIRM</name>
<evidence type="ECO:0000313" key="3">
    <source>
        <dbReference type="EMBL" id="SEK58452.1"/>
    </source>
</evidence>
<sequence length="190" mass="20493">MKRFLFIACCSIFLFTGCGQASYFQSTELVDSTEETPKEDEMVEELLPETIFVQVAGAVENPDVYELPVGSRVYAAIEAAGGLLDSADDSDINQASVLEDGQKLYVYTVEESEALKQEMIASSQQDDGLVNINTASAAELQSLPGIGEAKAKQIVSYREANGDFSSVEDIKNVSGIGDGIFNQINSLIKI</sequence>
<gene>
    <name evidence="3" type="ORF">SAMN02910377_01238</name>
</gene>
<organism evidence="3 4">
    <name type="scientific">Pseudobutyrivibrio ruminis</name>
    <dbReference type="NCBI Taxonomy" id="46206"/>
    <lineage>
        <taxon>Bacteria</taxon>
        <taxon>Bacillati</taxon>
        <taxon>Bacillota</taxon>
        <taxon>Clostridia</taxon>
        <taxon>Lachnospirales</taxon>
        <taxon>Lachnospiraceae</taxon>
        <taxon>Pseudobutyrivibrio</taxon>
    </lineage>
</organism>
<dbReference type="RefSeq" id="WP_074790306.1">
    <property type="nucleotide sequence ID" value="NZ_FNZX01000007.1"/>
</dbReference>
<dbReference type="SUPFAM" id="SSF47781">
    <property type="entry name" value="RuvA domain 2-like"/>
    <property type="match status" value="1"/>
</dbReference>
<evidence type="ECO:0000256" key="1">
    <source>
        <dbReference type="SAM" id="SignalP"/>
    </source>
</evidence>
<dbReference type="InterPro" id="IPR019554">
    <property type="entry name" value="Soluble_ligand-bd"/>
</dbReference>
<evidence type="ECO:0000259" key="2">
    <source>
        <dbReference type="Pfam" id="PF10531"/>
    </source>
</evidence>
<dbReference type="Pfam" id="PF12836">
    <property type="entry name" value="HHH_3"/>
    <property type="match status" value="1"/>
</dbReference>
<dbReference type="Gene3D" id="1.10.150.310">
    <property type="entry name" value="Tex RuvX-like domain-like"/>
    <property type="match status" value="1"/>
</dbReference>